<dbReference type="Proteomes" id="UP000095287">
    <property type="component" value="Unplaced"/>
</dbReference>
<accession>A0A1I7Z3T6</accession>
<dbReference type="PROSITE" id="PS00028">
    <property type="entry name" value="ZINC_FINGER_C2H2_1"/>
    <property type="match status" value="1"/>
</dbReference>
<feature type="domain" description="C2H2-type" evidence="1">
    <location>
        <begin position="29"/>
        <end position="49"/>
    </location>
</feature>
<protein>
    <submittedName>
        <fullName evidence="3">C2H2-type domain-containing protein</fullName>
    </submittedName>
</protein>
<dbReference type="WBParaSite" id="L893_g22539.t2">
    <property type="protein sequence ID" value="L893_g22539.t2"/>
    <property type="gene ID" value="L893_g22539"/>
</dbReference>
<dbReference type="AlphaFoldDB" id="A0A1I7Z3T6"/>
<keyword evidence="2" id="KW-1185">Reference proteome</keyword>
<evidence type="ECO:0000313" key="3">
    <source>
        <dbReference type="WBParaSite" id="L893_g22539.t2"/>
    </source>
</evidence>
<dbReference type="InterPro" id="IPR013087">
    <property type="entry name" value="Znf_C2H2_type"/>
</dbReference>
<evidence type="ECO:0000259" key="1">
    <source>
        <dbReference type="PROSITE" id="PS00028"/>
    </source>
</evidence>
<sequence>MACEKKYFPSSSLTSFAETSGKIAVNTACKKCGKTYVDLPYRRNHVGHHLNMKIQCPIRGCKSSGTVHTITRHLWSKHKKSLSKLTKQERNRFEKARRKFYEEVDTVMEEYFPEQRTDEVEPFCKKCGKNRPSVRDRRDHVGEHINVKFPCPFRNCAFSGCVKQMFAHFRYKHKKNLSDLTREQQSRYEESRRKFHEKVDAVMGRGFTLTVIIEFLINQFLSRITRISFLLILTYSATKSSPQSRSVQGRGCEDRRHGVLLLHRSVIDQRVPIRWVAQFFSVSRRKSCVPSSNVPLVIGHYTILALTSRSDSARLILCVLAEEGPYESEIMNLPSVEARPPKLEDLLDRSLDMLERSQAALERSLAMESTLSRLAESSILDIPWVFFFIRF</sequence>
<organism evidence="2 3">
    <name type="scientific">Steinernema glaseri</name>
    <dbReference type="NCBI Taxonomy" id="37863"/>
    <lineage>
        <taxon>Eukaryota</taxon>
        <taxon>Metazoa</taxon>
        <taxon>Ecdysozoa</taxon>
        <taxon>Nematoda</taxon>
        <taxon>Chromadorea</taxon>
        <taxon>Rhabditida</taxon>
        <taxon>Tylenchina</taxon>
        <taxon>Panagrolaimomorpha</taxon>
        <taxon>Strongyloidoidea</taxon>
        <taxon>Steinernematidae</taxon>
        <taxon>Steinernema</taxon>
    </lineage>
</organism>
<dbReference type="SUPFAM" id="SSF49599">
    <property type="entry name" value="TRAF domain-like"/>
    <property type="match status" value="1"/>
</dbReference>
<proteinExistence type="predicted"/>
<dbReference type="SMART" id="SM00355">
    <property type="entry name" value="ZnF_C2H2"/>
    <property type="match status" value="4"/>
</dbReference>
<name>A0A1I7Z3T6_9BILA</name>
<reference evidence="3" key="1">
    <citation type="submission" date="2016-11" db="UniProtKB">
        <authorList>
            <consortium name="WormBaseParasite"/>
        </authorList>
    </citation>
    <scope>IDENTIFICATION</scope>
</reference>
<evidence type="ECO:0000313" key="2">
    <source>
        <dbReference type="Proteomes" id="UP000095287"/>
    </source>
</evidence>